<evidence type="ECO:0000313" key="1">
    <source>
        <dbReference type="EnsemblPlants" id="OPUNC04G17910.1"/>
    </source>
</evidence>
<dbReference type="STRING" id="4537.A0A0E0KTC6"/>
<name>A0A0E0KTC6_ORYPU</name>
<organism evidence="1">
    <name type="scientific">Oryza punctata</name>
    <name type="common">Red rice</name>
    <dbReference type="NCBI Taxonomy" id="4537"/>
    <lineage>
        <taxon>Eukaryota</taxon>
        <taxon>Viridiplantae</taxon>
        <taxon>Streptophyta</taxon>
        <taxon>Embryophyta</taxon>
        <taxon>Tracheophyta</taxon>
        <taxon>Spermatophyta</taxon>
        <taxon>Magnoliopsida</taxon>
        <taxon>Liliopsida</taxon>
        <taxon>Poales</taxon>
        <taxon>Poaceae</taxon>
        <taxon>BOP clade</taxon>
        <taxon>Oryzoideae</taxon>
        <taxon>Oryzeae</taxon>
        <taxon>Oryzinae</taxon>
        <taxon>Oryza</taxon>
    </lineage>
</organism>
<dbReference type="AlphaFoldDB" id="A0A0E0KTC6"/>
<dbReference type="Proteomes" id="UP000026962">
    <property type="component" value="Chromosome 4"/>
</dbReference>
<keyword evidence="2" id="KW-1185">Reference proteome</keyword>
<reference evidence="1" key="1">
    <citation type="submission" date="2015-04" db="UniProtKB">
        <authorList>
            <consortium name="EnsemblPlants"/>
        </authorList>
    </citation>
    <scope>IDENTIFICATION</scope>
</reference>
<protein>
    <submittedName>
        <fullName evidence="1">Uncharacterized protein</fullName>
    </submittedName>
</protein>
<evidence type="ECO:0000313" key="2">
    <source>
        <dbReference type="Proteomes" id="UP000026962"/>
    </source>
</evidence>
<dbReference type="EnsemblPlants" id="OPUNC04G17910.1">
    <property type="protein sequence ID" value="OPUNC04G17910.1"/>
    <property type="gene ID" value="OPUNC04G17910"/>
</dbReference>
<accession>A0A0E0KTC6</accession>
<sequence>MVVSPTICNVKLRRVLVDGGAALNILSPTAYDLIKVPGMKLLSSLPIIGVMPGHTWPRVYTCELFCPQREGHIPWR</sequence>
<dbReference type="Gramene" id="OPUNC04G17910.1">
    <property type="protein sequence ID" value="OPUNC04G17910.1"/>
    <property type="gene ID" value="OPUNC04G17910"/>
</dbReference>
<dbReference type="HOGENOM" id="CLU_2658789_0_0_1"/>
<reference evidence="1" key="2">
    <citation type="submission" date="2018-05" db="EMBL/GenBank/DDBJ databases">
        <title>OpunRS2 (Oryza punctata Reference Sequence Version 2).</title>
        <authorList>
            <person name="Zhang J."/>
            <person name="Kudrna D."/>
            <person name="Lee S."/>
            <person name="Talag J."/>
            <person name="Welchert J."/>
            <person name="Wing R.A."/>
        </authorList>
    </citation>
    <scope>NUCLEOTIDE SEQUENCE [LARGE SCALE GENOMIC DNA]</scope>
</reference>
<proteinExistence type="predicted"/>